<reference evidence="6" key="1">
    <citation type="submission" date="2020-06" db="EMBL/GenBank/DDBJ databases">
        <authorList>
            <consortium name="Plant Systems Biology data submission"/>
        </authorList>
    </citation>
    <scope>NUCLEOTIDE SEQUENCE</scope>
    <source>
        <strain evidence="6">D6</strain>
    </source>
</reference>
<evidence type="ECO:0000259" key="5">
    <source>
        <dbReference type="Pfam" id="PF00685"/>
    </source>
</evidence>
<sequence length="453" mass="53829">MAGRNKVWLFMFGLTYSLSAFILLFVYETYFRSLVVSQFSSDSFESRGAEHLTTPRRRKATVASGNFSSWSFQNRNREQKRPNRVIPVSQIENVHTCTLHNDTITLPMAPDVILAGAMKSGTSYFWNLLRKHPEFIPSRKFEAHFFDWQFAVPPKDLESHEFWTRFDETAKTREEQMCAARKRYIDDNFDREQLLRMRYNRNNNRRAKLTFEKTPNYMFLPQIPRLVHKICPWNPKIVLILRNPVDRAYSHFVMDSEKDAVNLSFEEYIQLELDTMRHYGLTNVPKIPVEEWGNLDHADHRHLFQVPETNMTRDEVDHADWMVYRQRHMRNYLQRGTYSLQLERWKEHFPLNERLLVLDNDRLLKEPRKVMGEVLAFLEAPRPDFFANESVPVDTSESEKMRHARVKGISNLLSIGGYDPMANSTRRFLEMFYKPYNQQIVNVLGEEWRGVWG</sequence>
<feature type="binding site" evidence="3">
    <location>
        <position position="250"/>
    </location>
    <ligand>
        <name>3'-phosphoadenylyl sulfate</name>
        <dbReference type="ChEBI" id="CHEBI:58339"/>
    </ligand>
</feature>
<feature type="binding site" evidence="3">
    <location>
        <position position="242"/>
    </location>
    <ligand>
        <name>3'-phosphoadenylyl sulfate</name>
        <dbReference type="ChEBI" id="CHEBI:58339"/>
    </ligand>
</feature>
<keyword evidence="4" id="KW-0812">Transmembrane</keyword>
<comment type="caution">
    <text evidence="6">The sequence shown here is derived from an EMBL/GenBank/DDBJ whole genome shotgun (WGS) entry which is preliminary data.</text>
</comment>
<accession>A0A9N8HSZ2</accession>
<keyword evidence="7" id="KW-1185">Reference proteome</keyword>
<feature type="domain" description="Sulfotransferase" evidence="5">
    <location>
        <begin position="110"/>
        <end position="383"/>
    </location>
</feature>
<dbReference type="EMBL" id="CAICTM010001216">
    <property type="protein sequence ID" value="CAB9521638.1"/>
    <property type="molecule type" value="Genomic_DNA"/>
</dbReference>
<evidence type="ECO:0000256" key="2">
    <source>
        <dbReference type="ARBA" id="ARBA00023180"/>
    </source>
</evidence>
<proteinExistence type="predicted"/>
<evidence type="ECO:0000313" key="7">
    <source>
        <dbReference type="Proteomes" id="UP001153069"/>
    </source>
</evidence>
<keyword evidence="4" id="KW-1133">Transmembrane helix</keyword>
<protein>
    <submittedName>
        <fullName evidence="6">Heparan sulfate glucosamine 3-O-sulfotransferase 2</fullName>
    </submittedName>
</protein>
<evidence type="ECO:0000256" key="1">
    <source>
        <dbReference type="ARBA" id="ARBA00022679"/>
    </source>
</evidence>
<name>A0A9N8HSZ2_9STRA</name>
<dbReference type="Proteomes" id="UP001153069">
    <property type="component" value="Unassembled WGS sequence"/>
</dbReference>
<evidence type="ECO:0000313" key="6">
    <source>
        <dbReference type="EMBL" id="CAB9521638.1"/>
    </source>
</evidence>
<dbReference type="Gene3D" id="3.40.50.300">
    <property type="entry name" value="P-loop containing nucleotide triphosphate hydrolases"/>
    <property type="match status" value="1"/>
</dbReference>
<dbReference type="AlphaFoldDB" id="A0A9N8HSZ2"/>
<keyword evidence="2" id="KW-0325">Glycoprotein</keyword>
<dbReference type="GO" id="GO:0008146">
    <property type="term" value="F:sulfotransferase activity"/>
    <property type="evidence" value="ECO:0007669"/>
    <property type="project" value="InterPro"/>
</dbReference>
<dbReference type="InterPro" id="IPR027417">
    <property type="entry name" value="P-loop_NTPase"/>
</dbReference>
<dbReference type="PANTHER" id="PTHR10605">
    <property type="entry name" value="HEPARAN SULFATE SULFOTRANSFERASE"/>
    <property type="match status" value="1"/>
</dbReference>
<evidence type="ECO:0000256" key="3">
    <source>
        <dbReference type="PIRSR" id="PIRSR637359-2"/>
    </source>
</evidence>
<dbReference type="PANTHER" id="PTHR10605:SF56">
    <property type="entry name" value="BIFUNCTIONAL HEPARAN SULFATE N-DEACETYLASE_N-SULFOTRANSFERASE"/>
    <property type="match status" value="1"/>
</dbReference>
<organism evidence="6 7">
    <name type="scientific">Seminavis robusta</name>
    <dbReference type="NCBI Taxonomy" id="568900"/>
    <lineage>
        <taxon>Eukaryota</taxon>
        <taxon>Sar</taxon>
        <taxon>Stramenopiles</taxon>
        <taxon>Ochrophyta</taxon>
        <taxon>Bacillariophyta</taxon>
        <taxon>Bacillariophyceae</taxon>
        <taxon>Bacillariophycidae</taxon>
        <taxon>Naviculales</taxon>
        <taxon>Naviculaceae</taxon>
        <taxon>Seminavis</taxon>
    </lineage>
</organism>
<dbReference type="OrthoDB" id="6129517at2759"/>
<gene>
    <name evidence="6" type="ORF">SEMRO_1218_G253280.1</name>
</gene>
<dbReference type="InterPro" id="IPR037359">
    <property type="entry name" value="NST/OST"/>
</dbReference>
<keyword evidence="4" id="KW-0472">Membrane</keyword>
<dbReference type="SUPFAM" id="SSF52540">
    <property type="entry name" value="P-loop containing nucleoside triphosphate hydrolases"/>
    <property type="match status" value="1"/>
</dbReference>
<feature type="transmembrane region" description="Helical" evidence="4">
    <location>
        <begin position="7"/>
        <end position="27"/>
    </location>
</feature>
<dbReference type="InterPro" id="IPR000863">
    <property type="entry name" value="Sulfotransferase_dom"/>
</dbReference>
<keyword evidence="1" id="KW-0808">Transferase</keyword>
<dbReference type="Pfam" id="PF00685">
    <property type="entry name" value="Sulfotransfer_1"/>
    <property type="match status" value="1"/>
</dbReference>
<evidence type="ECO:0000256" key="4">
    <source>
        <dbReference type="SAM" id="Phobius"/>
    </source>
</evidence>